<dbReference type="EMBL" id="CVRI01000060">
    <property type="protein sequence ID" value="CRL03926.1"/>
    <property type="molecule type" value="Genomic_DNA"/>
</dbReference>
<dbReference type="AlphaFoldDB" id="A0A1J1IXN8"/>
<accession>A0A1J1IXN8</accession>
<keyword evidence="2" id="KW-1185">Reference proteome</keyword>
<evidence type="ECO:0000313" key="2">
    <source>
        <dbReference type="Proteomes" id="UP000183832"/>
    </source>
</evidence>
<dbReference type="Proteomes" id="UP000183832">
    <property type="component" value="Unassembled WGS sequence"/>
</dbReference>
<organism evidence="1 2">
    <name type="scientific">Clunio marinus</name>
    <dbReference type="NCBI Taxonomy" id="568069"/>
    <lineage>
        <taxon>Eukaryota</taxon>
        <taxon>Metazoa</taxon>
        <taxon>Ecdysozoa</taxon>
        <taxon>Arthropoda</taxon>
        <taxon>Hexapoda</taxon>
        <taxon>Insecta</taxon>
        <taxon>Pterygota</taxon>
        <taxon>Neoptera</taxon>
        <taxon>Endopterygota</taxon>
        <taxon>Diptera</taxon>
        <taxon>Nematocera</taxon>
        <taxon>Chironomoidea</taxon>
        <taxon>Chironomidae</taxon>
        <taxon>Clunio</taxon>
    </lineage>
</organism>
<evidence type="ECO:0000313" key="1">
    <source>
        <dbReference type="EMBL" id="CRL03926.1"/>
    </source>
</evidence>
<name>A0A1J1IXN8_9DIPT</name>
<proteinExistence type="predicted"/>
<protein>
    <submittedName>
        <fullName evidence="1">CLUMA_CG017047, isoform A</fullName>
    </submittedName>
</protein>
<reference evidence="1 2" key="1">
    <citation type="submission" date="2015-04" db="EMBL/GenBank/DDBJ databases">
        <authorList>
            <person name="Syromyatnikov M.Y."/>
            <person name="Popov V.N."/>
        </authorList>
    </citation>
    <scope>NUCLEOTIDE SEQUENCE [LARGE SCALE GENOMIC DNA]</scope>
</reference>
<sequence length="79" mass="9236">MLKVSVQVIKESSSEFYSLFSMNKIVRNVQTLFDNKLSKWSESRNQEVIVGIFMSLMETADCLLITCHIVHNKILKRRE</sequence>
<gene>
    <name evidence="1" type="ORF">CLUMA_CG017047</name>
</gene>